<evidence type="ECO:0000256" key="4">
    <source>
        <dbReference type="SAM" id="MobiDB-lite"/>
    </source>
</evidence>
<protein>
    <recommendedName>
        <fullName evidence="2">N-acetylmuramoyl-L-alanine amidase</fullName>
        <ecNumber evidence="2">3.5.1.28</ecNumber>
    </recommendedName>
</protein>
<dbReference type="PANTHER" id="PTHR30404:SF0">
    <property type="entry name" value="N-ACETYLMURAMOYL-L-ALANINE AMIDASE AMIC"/>
    <property type="match status" value="1"/>
</dbReference>
<dbReference type="EMBL" id="CP001099">
    <property type="protein sequence ID" value="ACF12405.1"/>
    <property type="molecule type" value="Genomic_DNA"/>
</dbReference>
<evidence type="ECO:0000313" key="7">
    <source>
        <dbReference type="Proteomes" id="UP000008811"/>
    </source>
</evidence>
<dbReference type="EC" id="3.5.1.28" evidence="2"/>
<dbReference type="Pfam" id="PF01520">
    <property type="entry name" value="Amidase_3"/>
    <property type="match status" value="1"/>
</dbReference>
<dbReference type="FunFam" id="3.40.630.40:FF:000005">
    <property type="entry name" value="N-acetylmuramoyl-L-alanine amidase (AmiA)"/>
    <property type="match status" value="1"/>
</dbReference>
<feature type="domain" description="MurNAc-LAA" evidence="5">
    <location>
        <begin position="374"/>
        <end position="532"/>
    </location>
</feature>
<dbReference type="Gene3D" id="3.40.630.40">
    <property type="entry name" value="Zn-dependent exopeptidases"/>
    <property type="match status" value="1"/>
</dbReference>
<feature type="region of interest" description="Disordered" evidence="4">
    <location>
        <begin position="141"/>
        <end position="166"/>
    </location>
</feature>
<feature type="compositionally biased region" description="Polar residues" evidence="4">
    <location>
        <begin position="146"/>
        <end position="160"/>
    </location>
</feature>
<dbReference type="GO" id="GO:0009253">
    <property type="term" value="P:peptidoglycan catabolic process"/>
    <property type="evidence" value="ECO:0007669"/>
    <property type="project" value="InterPro"/>
</dbReference>
<reference evidence="6" key="1">
    <citation type="submission" date="2008-06" db="EMBL/GenBank/DDBJ databases">
        <title>Complete sequence of Chlorobaculum parvum NCIB 8327.</title>
        <authorList>
            <consortium name="US DOE Joint Genome Institute"/>
            <person name="Lucas S."/>
            <person name="Copeland A."/>
            <person name="Lapidus A."/>
            <person name="Glavina del Rio T."/>
            <person name="Dalin E."/>
            <person name="Tice H."/>
            <person name="Bruce D."/>
            <person name="Goodwin L."/>
            <person name="Pitluck S."/>
            <person name="Schmutz J."/>
            <person name="Larimer F."/>
            <person name="Land M."/>
            <person name="Hauser L."/>
            <person name="Kyrpides N."/>
            <person name="Mikhailova N."/>
            <person name="Zhao F."/>
            <person name="Li T."/>
            <person name="Liu Z."/>
            <person name="Overmann J."/>
            <person name="Bryant D.A."/>
            <person name="Richardson P."/>
        </authorList>
    </citation>
    <scope>NUCLEOTIDE SEQUENCE [LARGE SCALE GENOMIC DNA]</scope>
    <source>
        <strain evidence="6">NCIB 8327</strain>
    </source>
</reference>
<dbReference type="STRING" id="517417.Cpar_2018"/>
<dbReference type="AlphaFoldDB" id="B3QLR9"/>
<organism evidence="6 7">
    <name type="scientific">Chlorobaculum parvum (strain DSM 263 / NCIMB 8327)</name>
    <name type="common">Chlorobium vibrioforme subsp. thiosulfatophilum</name>
    <dbReference type="NCBI Taxonomy" id="517417"/>
    <lineage>
        <taxon>Bacteria</taxon>
        <taxon>Pseudomonadati</taxon>
        <taxon>Chlorobiota</taxon>
        <taxon>Chlorobiia</taxon>
        <taxon>Chlorobiales</taxon>
        <taxon>Chlorobiaceae</taxon>
        <taxon>Chlorobaculum</taxon>
    </lineage>
</organism>
<dbReference type="GO" id="GO:0030288">
    <property type="term" value="C:outer membrane-bounded periplasmic space"/>
    <property type="evidence" value="ECO:0007669"/>
    <property type="project" value="TreeGrafter"/>
</dbReference>
<evidence type="ECO:0000256" key="1">
    <source>
        <dbReference type="ARBA" id="ARBA00001561"/>
    </source>
</evidence>
<evidence type="ECO:0000313" key="6">
    <source>
        <dbReference type="EMBL" id="ACF12405.1"/>
    </source>
</evidence>
<evidence type="ECO:0000256" key="2">
    <source>
        <dbReference type="ARBA" id="ARBA00011901"/>
    </source>
</evidence>
<evidence type="ECO:0000259" key="5">
    <source>
        <dbReference type="SMART" id="SM00646"/>
    </source>
</evidence>
<dbReference type="InterPro" id="IPR050695">
    <property type="entry name" value="N-acetylmuramoyl_amidase_3"/>
</dbReference>
<dbReference type="InterPro" id="IPR002508">
    <property type="entry name" value="MurNAc-LAA_cat"/>
</dbReference>
<accession>B3QLR9</accession>
<dbReference type="eggNOG" id="COG0860">
    <property type="taxonomic scope" value="Bacteria"/>
</dbReference>
<name>B3QLR9_CHLP8</name>
<dbReference type="SMART" id="SM00646">
    <property type="entry name" value="Ami_3"/>
    <property type="match status" value="1"/>
</dbReference>
<dbReference type="GO" id="GO:0008745">
    <property type="term" value="F:N-acetylmuramoyl-L-alanine amidase activity"/>
    <property type="evidence" value="ECO:0007669"/>
    <property type="project" value="UniProtKB-EC"/>
</dbReference>
<keyword evidence="7" id="KW-1185">Reference proteome</keyword>
<sequence>MHVSNAPGQSYTIKVQGYPSEGEFMADMASFARALRLGSVFDGSKMQIDEAFGKSVTSSILRSGSEFVVIDSAAGSTPKRVIQLAAAPSVRDGRMYLPVTQACRMFSLWLGRSVRYDSGANKIDASLAGRSMPGGGRIGVLPARESASSTDNKPPSSSYIPIQPGAGSSVAGKTTVNDIRVETLANGVVIRFSASGSKRPASFLRPDKQGTAYLTIEDVQGDPKGLARTFQGGVVKSVNPVSLGNGAMQFNIALDTAAFVVKSSSFRYDASNNDYVVSIMSDVDVDAIHRTEKERLIQARLSHDIDKWKLDAVVIDAGHGGKDPGAIGTRGTREKDVVLNVALDLGRFIKQKWPDVKVIYTRKDDRFIPLKERGKIANRYGGKLFISIHCNAIAGDRKEKVRGPEVYILGPHKTDSALKVAMLENSVITEEENYKESYKGFSDEYLIMSSMAQSAFAMQSTELAQAVLGRFDRRGSTISNGVRQAGFMVLWTPSMPSILVETGYLSNPSEEKMLRDRKSQTSIAWAIFQGLQQYRSSYESRMMASGYTK</sequence>
<gene>
    <name evidence="6" type="ordered locus">Cpar_2018</name>
</gene>
<dbReference type="CDD" id="cd02696">
    <property type="entry name" value="MurNAc-LAA"/>
    <property type="match status" value="1"/>
</dbReference>
<keyword evidence="3 6" id="KW-0378">Hydrolase</keyword>
<dbReference type="Proteomes" id="UP000008811">
    <property type="component" value="Chromosome"/>
</dbReference>
<dbReference type="SUPFAM" id="SSF53187">
    <property type="entry name" value="Zn-dependent exopeptidases"/>
    <property type="match status" value="1"/>
</dbReference>
<evidence type="ECO:0000256" key="3">
    <source>
        <dbReference type="ARBA" id="ARBA00022801"/>
    </source>
</evidence>
<dbReference type="HOGENOM" id="CLU_035972_0_0_10"/>
<proteinExistence type="predicted"/>
<dbReference type="OrthoDB" id="9806267at2"/>
<comment type="catalytic activity">
    <reaction evidence="1">
        <text>Hydrolyzes the link between N-acetylmuramoyl residues and L-amino acid residues in certain cell-wall glycopeptides.</text>
        <dbReference type="EC" id="3.5.1.28"/>
    </reaction>
</comment>
<dbReference type="PANTHER" id="PTHR30404">
    <property type="entry name" value="N-ACETYLMURAMOYL-L-ALANINE AMIDASE"/>
    <property type="match status" value="1"/>
</dbReference>
<dbReference type="KEGG" id="cpc:Cpar_2018"/>